<dbReference type="Proteomes" id="UP001202961">
    <property type="component" value="Unassembled WGS sequence"/>
</dbReference>
<evidence type="ECO:0000259" key="2">
    <source>
        <dbReference type="Pfam" id="PF07596"/>
    </source>
</evidence>
<dbReference type="Gene3D" id="3.30.700.10">
    <property type="entry name" value="Glycoprotein, Type 4 Pilin"/>
    <property type="match status" value="1"/>
</dbReference>
<gene>
    <name evidence="3" type="ORF">NB063_06955</name>
</gene>
<dbReference type="InterPro" id="IPR011453">
    <property type="entry name" value="DUF1559"/>
</dbReference>
<protein>
    <submittedName>
        <fullName evidence="3">DUF1559 domain-containing protein</fullName>
    </submittedName>
</protein>
<organism evidence="3 4">
    <name type="scientific">Aporhodopirellula aestuarii</name>
    <dbReference type="NCBI Taxonomy" id="2950107"/>
    <lineage>
        <taxon>Bacteria</taxon>
        <taxon>Pseudomonadati</taxon>
        <taxon>Planctomycetota</taxon>
        <taxon>Planctomycetia</taxon>
        <taxon>Pirellulales</taxon>
        <taxon>Pirellulaceae</taxon>
        <taxon>Aporhodopirellula</taxon>
    </lineage>
</organism>
<dbReference type="PANTHER" id="PTHR30093:SF2">
    <property type="entry name" value="TYPE II SECRETION SYSTEM PROTEIN H"/>
    <property type="match status" value="1"/>
</dbReference>
<accession>A0ABT0U0I6</accession>
<feature type="region of interest" description="Disordered" evidence="1">
    <location>
        <begin position="350"/>
        <end position="375"/>
    </location>
</feature>
<dbReference type="NCBIfam" id="TIGR02532">
    <property type="entry name" value="IV_pilin_GFxxxE"/>
    <property type="match status" value="1"/>
</dbReference>
<dbReference type="RefSeq" id="WP_250928031.1">
    <property type="nucleotide sequence ID" value="NZ_JAMQBK010000021.1"/>
</dbReference>
<dbReference type="Pfam" id="PF07963">
    <property type="entry name" value="N_methyl"/>
    <property type="match status" value="1"/>
</dbReference>
<dbReference type="InterPro" id="IPR045584">
    <property type="entry name" value="Pilin-like"/>
</dbReference>
<dbReference type="EMBL" id="JAMQBK010000021">
    <property type="protein sequence ID" value="MCM2370362.1"/>
    <property type="molecule type" value="Genomic_DNA"/>
</dbReference>
<feature type="domain" description="DUF1559" evidence="2">
    <location>
        <begin position="35"/>
        <end position="350"/>
    </location>
</feature>
<dbReference type="PROSITE" id="PS00409">
    <property type="entry name" value="PROKAR_NTER_METHYL"/>
    <property type="match status" value="1"/>
</dbReference>
<sequence>MRKTYSPRSGFTLVELLVVIAIIGVLVGLLLPAVQAAREAARRMSCSNNFKQIGLGIHNYHSAYNNLPGHGIGTMDPSINSWWAGSNKSNAMRLSFLVGITPFIEQQSVWEIIANPNDWNNDNVVDFPPMGPIPSNIDYVPWVTEVGTFRCPSDPGTGLPALGRTNYAACMGDVGRWIQTGPWDDSKTLPNNDRATQVRACHRGVFKFRSPPTRFRDVLDGLSNTIMAGEITTDLGDHDTRTVGVDRATYVNMQSQSPNSCDTMVDPTRPQFWDSSLAFDEPINVRGYRWADALAVFSGFITASPPNKPLCTSDKGSGEGYFTASSRHQGGCHVLMGDGAVKFITDSIESGNQSDKPVVEWATSGPRAPGSQSPYGLWGALGTRANKEVIGTEF</sequence>
<dbReference type="InterPro" id="IPR027558">
    <property type="entry name" value="Pre_pil_HX9DG_C"/>
</dbReference>
<evidence type="ECO:0000313" key="4">
    <source>
        <dbReference type="Proteomes" id="UP001202961"/>
    </source>
</evidence>
<name>A0ABT0U0I6_9BACT</name>
<evidence type="ECO:0000313" key="3">
    <source>
        <dbReference type="EMBL" id="MCM2370362.1"/>
    </source>
</evidence>
<dbReference type="InterPro" id="IPR012902">
    <property type="entry name" value="N_methyl_site"/>
</dbReference>
<keyword evidence="4" id="KW-1185">Reference proteome</keyword>
<dbReference type="Pfam" id="PF07596">
    <property type="entry name" value="SBP_bac_10"/>
    <property type="match status" value="1"/>
</dbReference>
<dbReference type="NCBIfam" id="TIGR04294">
    <property type="entry name" value="pre_pil_HX9DG"/>
    <property type="match status" value="1"/>
</dbReference>
<evidence type="ECO:0000256" key="1">
    <source>
        <dbReference type="SAM" id="MobiDB-lite"/>
    </source>
</evidence>
<reference evidence="3 4" key="1">
    <citation type="journal article" date="2022" name="Syst. Appl. Microbiol.">
        <title>Rhodopirellula aestuarii sp. nov., a novel member of the genus Rhodopirellula isolated from brackish sediments collected in the Tagus River estuary, Portugal.</title>
        <authorList>
            <person name="Vitorino I.R."/>
            <person name="Klimek D."/>
            <person name="Calusinska M."/>
            <person name="Lobo-da-Cunha A."/>
            <person name="Vasconcelos V."/>
            <person name="Lage O.M."/>
        </authorList>
    </citation>
    <scope>NUCLEOTIDE SEQUENCE [LARGE SCALE GENOMIC DNA]</scope>
    <source>
        <strain evidence="3 4">ICT_H3.1</strain>
    </source>
</reference>
<dbReference type="PANTHER" id="PTHR30093">
    <property type="entry name" value="GENERAL SECRETION PATHWAY PROTEIN G"/>
    <property type="match status" value="1"/>
</dbReference>
<comment type="caution">
    <text evidence="3">The sequence shown here is derived from an EMBL/GenBank/DDBJ whole genome shotgun (WGS) entry which is preliminary data.</text>
</comment>
<proteinExistence type="predicted"/>
<dbReference type="SUPFAM" id="SSF54523">
    <property type="entry name" value="Pili subunits"/>
    <property type="match status" value="1"/>
</dbReference>